<dbReference type="PANTHER" id="PTHR33304:SF36">
    <property type="entry name" value="GB|AAF26970.1-RELATED"/>
    <property type="match status" value="1"/>
</dbReference>
<keyword evidence="1" id="KW-0479">Metal-binding</keyword>
<dbReference type="InterPro" id="IPR049914">
    <property type="entry name" value="PHD1-3/5-6"/>
</dbReference>
<dbReference type="OrthoDB" id="838558at2759"/>
<accession>A0A067K8K3</accession>
<name>A0A067K8K3_JATCU</name>
<evidence type="ECO:0000256" key="6">
    <source>
        <dbReference type="SAM" id="MobiDB-lite"/>
    </source>
</evidence>
<evidence type="ECO:0000256" key="1">
    <source>
        <dbReference type="ARBA" id="ARBA00022723"/>
    </source>
</evidence>
<evidence type="ECO:0000256" key="2">
    <source>
        <dbReference type="ARBA" id="ARBA00022771"/>
    </source>
</evidence>
<dbReference type="Pfam" id="PF23121">
    <property type="entry name" value="SPOC_AIPP2"/>
    <property type="match status" value="1"/>
</dbReference>
<dbReference type="Proteomes" id="UP000027138">
    <property type="component" value="Unassembled WGS sequence"/>
</dbReference>
<keyword evidence="2" id="KW-0863">Zinc-finger</keyword>
<keyword evidence="3" id="KW-0862">Zinc</keyword>
<dbReference type="GO" id="GO:0008270">
    <property type="term" value="F:zinc ion binding"/>
    <property type="evidence" value="ECO:0007669"/>
    <property type="project" value="UniProtKB-KW"/>
</dbReference>
<feature type="domain" description="AIPP2-like SPOC-like" evidence="7">
    <location>
        <begin position="231"/>
        <end position="338"/>
    </location>
</feature>
<evidence type="ECO:0000259" key="7">
    <source>
        <dbReference type="Pfam" id="PF23121"/>
    </source>
</evidence>
<keyword evidence="4" id="KW-0805">Transcription regulation</keyword>
<keyword evidence="9" id="KW-1185">Reference proteome</keyword>
<gene>
    <name evidence="8" type="ORF">JCGZ_11714</name>
</gene>
<evidence type="ECO:0000256" key="4">
    <source>
        <dbReference type="ARBA" id="ARBA00023015"/>
    </source>
</evidence>
<feature type="compositionally biased region" description="Basic and acidic residues" evidence="6">
    <location>
        <begin position="52"/>
        <end position="62"/>
    </location>
</feature>
<reference evidence="8 9" key="1">
    <citation type="journal article" date="2014" name="PLoS ONE">
        <title>Global Analysis of Gene Expression Profiles in Physic Nut (Jatropha curcas L.) Seedlings Exposed to Salt Stress.</title>
        <authorList>
            <person name="Zhang L."/>
            <person name="Zhang C."/>
            <person name="Wu P."/>
            <person name="Chen Y."/>
            <person name="Li M."/>
            <person name="Jiang H."/>
            <person name="Wu G."/>
        </authorList>
    </citation>
    <scope>NUCLEOTIDE SEQUENCE [LARGE SCALE GENOMIC DNA]</scope>
    <source>
        <strain evidence="9">cv. GZQX0401</strain>
        <tissue evidence="8">Young leaves</tissue>
    </source>
</reference>
<evidence type="ECO:0000313" key="9">
    <source>
        <dbReference type="Proteomes" id="UP000027138"/>
    </source>
</evidence>
<sequence length="452" mass="50597">MGVVLQLNRTHDHCKQGSLETNPRGTSLIASKSSSTGVAILESNEISPIEEEPTKVGDDASSKGKGCKSVNQSFTEKFINLEKVSTEAVKQAAERASCPSLAMKKPSFSLRQLGASVSLRHLGDEAEQAVHGIPPPSFLTGKSPQLPDYSGKKKQAINEKLSAPIPANPLSSSSHGDKKSIYEVVTLTPLGRKRYYDGKPITSDIEESHDMYYLLDFWKYPSNRPMLEAAWNGSFEILDKAFAGKFYGDFEAHLPQYPCIVDRRVHQFSKNMPRVLRFELLPRCNIWAETFKSDFAPDDDISLYFFPGTFESPKQQFDHLWRVMEKEDLVMRSSMNEFNWEPFLWGVFRIMKNKNVSTSISTNKPSQIHAFGVGTTIKPQSSMQEIKRLNDHEVPPGFSGKGATKAANEATFDESGLVEVPVKLHPALVPPPHLWSKIARPAKIARKEIRRD</sequence>
<dbReference type="GO" id="GO:0034244">
    <property type="term" value="P:negative regulation of transcription elongation by RNA polymerase II"/>
    <property type="evidence" value="ECO:0007669"/>
    <property type="project" value="InterPro"/>
</dbReference>
<evidence type="ECO:0000256" key="5">
    <source>
        <dbReference type="ARBA" id="ARBA00023163"/>
    </source>
</evidence>
<feature type="region of interest" description="Disordered" evidence="6">
    <location>
        <begin position="48"/>
        <end position="67"/>
    </location>
</feature>
<dbReference type="EMBL" id="KK914632">
    <property type="protein sequence ID" value="KDP31338.1"/>
    <property type="molecule type" value="Genomic_DNA"/>
</dbReference>
<evidence type="ECO:0000313" key="8">
    <source>
        <dbReference type="EMBL" id="KDP31338.1"/>
    </source>
</evidence>
<dbReference type="AlphaFoldDB" id="A0A067K8K3"/>
<protein>
    <recommendedName>
        <fullName evidence="7">AIPP2-like SPOC-like domain-containing protein</fullName>
    </recommendedName>
</protein>
<dbReference type="PANTHER" id="PTHR33304">
    <property type="match status" value="1"/>
</dbReference>
<evidence type="ECO:0000256" key="3">
    <source>
        <dbReference type="ARBA" id="ARBA00022833"/>
    </source>
</evidence>
<keyword evidence="5" id="KW-0804">Transcription</keyword>
<dbReference type="GO" id="GO:0140566">
    <property type="term" value="F:histone reader activity"/>
    <property type="evidence" value="ECO:0007669"/>
    <property type="project" value="InterPro"/>
</dbReference>
<proteinExistence type="predicted"/>
<organism evidence="8 9">
    <name type="scientific">Jatropha curcas</name>
    <name type="common">Barbados nut</name>
    <dbReference type="NCBI Taxonomy" id="180498"/>
    <lineage>
        <taxon>Eukaryota</taxon>
        <taxon>Viridiplantae</taxon>
        <taxon>Streptophyta</taxon>
        <taxon>Embryophyta</taxon>
        <taxon>Tracheophyta</taxon>
        <taxon>Spermatophyta</taxon>
        <taxon>Magnoliopsida</taxon>
        <taxon>eudicotyledons</taxon>
        <taxon>Gunneridae</taxon>
        <taxon>Pentapetalae</taxon>
        <taxon>rosids</taxon>
        <taxon>fabids</taxon>
        <taxon>Malpighiales</taxon>
        <taxon>Euphorbiaceae</taxon>
        <taxon>Crotonoideae</taxon>
        <taxon>Jatropheae</taxon>
        <taxon>Jatropha</taxon>
    </lineage>
</organism>
<dbReference type="InterPro" id="IPR056280">
    <property type="entry name" value="AIPP2-like_SPOC"/>
</dbReference>